<feature type="domain" description="Gfo/Idh/MocA-like oxidoreductase C-terminal" evidence="4">
    <location>
        <begin position="136"/>
        <end position="354"/>
    </location>
</feature>
<dbReference type="RefSeq" id="WP_078501980.1">
    <property type="nucleotide sequence ID" value="NZ_MSZX01000012.1"/>
</dbReference>
<gene>
    <name evidence="5" type="ORF">BVG16_25255</name>
</gene>
<protein>
    <recommendedName>
        <fullName evidence="7">Oxidoreductase</fullName>
    </recommendedName>
</protein>
<dbReference type="InterPro" id="IPR004104">
    <property type="entry name" value="Gfo/Idh/MocA-like_OxRdtase_C"/>
</dbReference>
<keyword evidence="6" id="KW-1185">Reference proteome</keyword>
<evidence type="ECO:0000256" key="2">
    <source>
        <dbReference type="SAM" id="MobiDB-lite"/>
    </source>
</evidence>
<dbReference type="AlphaFoldDB" id="A0A1T2X2H8"/>
<dbReference type="GO" id="GO:0000166">
    <property type="term" value="F:nucleotide binding"/>
    <property type="evidence" value="ECO:0007669"/>
    <property type="project" value="InterPro"/>
</dbReference>
<dbReference type="STRING" id="1324314.BVG16_25255"/>
<evidence type="ECO:0000313" key="6">
    <source>
        <dbReference type="Proteomes" id="UP000190188"/>
    </source>
</evidence>
<reference evidence="5 6" key="1">
    <citation type="submission" date="2017-01" db="EMBL/GenBank/DDBJ databases">
        <title>Genome analysis of Paenibacillus selenitrireducens ES3-24.</title>
        <authorList>
            <person name="Xu D."/>
            <person name="Yao R."/>
            <person name="Zheng S."/>
        </authorList>
    </citation>
    <scope>NUCLEOTIDE SEQUENCE [LARGE SCALE GENOMIC DNA]</scope>
    <source>
        <strain evidence="5 6">ES3-24</strain>
    </source>
</reference>
<comment type="similarity">
    <text evidence="1">Belongs to the Gfo/Idh/MocA family.</text>
</comment>
<comment type="caution">
    <text evidence="5">The sequence shown here is derived from an EMBL/GenBank/DDBJ whole genome shotgun (WGS) entry which is preliminary data.</text>
</comment>
<dbReference type="OrthoDB" id="9815825at2"/>
<feature type="domain" description="Gfo/Idh/MocA-like oxidoreductase N-terminal" evidence="3">
    <location>
        <begin position="7"/>
        <end position="122"/>
    </location>
</feature>
<feature type="region of interest" description="Disordered" evidence="2">
    <location>
        <begin position="277"/>
        <end position="301"/>
    </location>
</feature>
<dbReference type="Pfam" id="PF01408">
    <property type="entry name" value="GFO_IDH_MocA"/>
    <property type="match status" value="1"/>
</dbReference>
<name>A0A1T2X2H8_9BACL</name>
<dbReference type="InterPro" id="IPR000683">
    <property type="entry name" value="Gfo/Idh/MocA-like_OxRdtase_N"/>
</dbReference>
<dbReference type="PANTHER" id="PTHR43249">
    <property type="entry name" value="UDP-N-ACETYL-2-AMINO-2-DEOXY-D-GLUCURONATE OXIDASE"/>
    <property type="match status" value="1"/>
</dbReference>
<dbReference type="PANTHER" id="PTHR43249:SF1">
    <property type="entry name" value="D-GLUCOSIDE 3-DEHYDROGENASE"/>
    <property type="match status" value="1"/>
</dbReference>
<dbReference type="SUPFAM" id="SSF51735">
    <property type="entry name" value="NAD(P)-binding Rossmann-fold domains"/>
    <property type="match status" value="1"/>
</dbReference>
<dbReference type="SUPFAM" id="SSF55347">
    <property type="entry name" value="Glyceraldehyde-3-phosphate dehydrogenase-like, C-terminal domain"/>
    <property type="match status" value="1"/>
</dbReference>
<dbReference type="Gene3D" id="3.40.50.720">
    <property type="entry name" value="NAD(P)-binding Rossmann-like Domain"/>
    <property type="match status" value="1"/>
</dbReference>
<dbReference type="Gene3D" id="3.30.360.10">
    <property type="entry name" value="Dihydrodipicolinate Reductase, domain 2"/>
    <property type="match status" value="1"/>
</dbReference>
<dbReference type="EMBL" id="MSZX01000012">
    <property type="protein sequence ID" value="OPA74062.1"/>
    <property type="molecule type" value="Genomic_DNA"/>
</dbReference>
<dbReference type="Pfam" id="PF02894">
    <property type="entry name" value="GFO_IDH_MocA_C"/>
    <property type="match status" value="1"/>
</dbReference>
<dbReference type="InterPro" id="IPR052515">
    <property type="entry name" value="Gfo/Idh/MocA_Oxidoreductase"/>
</dbReference>
<evidence type="ECO:0000313" key="5">
    <source>
        <dbReference type="EMBL" id="OPA74062.1"/>
    </source>
</evidence>
<evidence type="ECO:0000256" key="1">
    <source>
        <dbReference type="ARBA" id="ARBA00010928"/>
    </source>
</evidence>
<proteinExistence type="inferred from homology"/>
<evidence type="ECO:0008006" key="7">
    <source>
        <dbReference type="Google" id="ProtNLM"/>
    </source>
</evidence>
<organism evidence="5 6">
    <name type="scientific">Paenibacillus selenitireducens</name>
    <dbReference type="NCBI Taxonomy" id="1324314"/>
    <lineage>
        <taxon>Bacteria</taxon>
        <taxon>Bacillati</taxon>
        <taxon>Bacillota</taxon>
        <taxon>Bacilli</taxon>
        <taxon>Bacillales</taxon>
        <taxon>Paenibacillaceae</taxon>
        <taxon>Paenibacillus</taxon>
    </lineage>
</organism>
<dbReference type="InterPro" id="IPR036291">
    <property type="entry name" value="NAD(P)-bd_dom_sf"/>
</dbReference>
<accession>A0A1T2X2H8</accession>
<evidence type="ECO:0000259" key="3">
    <source>
        <dbReference type="Pfam" id="PF01408"/>
    </source>
</evidence>
<dbReference type="Proteomes" id="UP000190188">
    <property type="component" value="Unassembled WGS sequence"/>
</dbReference>
<sequence length="356" mass="38989">MSQKQYRFAIIGAGNIGKHHAATISTIDNAVLVAVCDIIPERAQELAEKHHCEWYTNIDEILQHVGMDIVTIATPSGMHAEHVMICAKAGKQIICEKPIEVTMDKAKLMNEACKQAGVKLAVISQHRFQPSTVEVKKQVDNGRFGKLILGTGAINWYRSQDYYDSGDWRATWELDGGGALMNQGVHTVDVLQHLMGPVDSVYAHCETLGHERMEVEDTAVATLRFRNGAIGTLVGTTCAFPGLSARIEIVGRDGSAVIDNDQLVHCKFRDQYENGEVGHFGGAHEEKESGAQDDTGSADPTAIATQGHARQFIDMIEAIEEDREPKMNGDTAQKPLEIILAVYESARTGRPVKLSE</sequence>
<evidence type="ECO:0000259" key="4">
    <source>
        <dbReference type="Pfam" id="PF02894"/>
    </source>
</evidence>